<dbReference type="KEGG" id="dwi:6649652"/>
<evidence type="ECO:0000259" key="5">
    <source>
        <dbReference type="Pfam" id="PF22528"/>
    </source>
</evidence>
<reference evidence="6 7" key="1">
    <citation type="journal article" date="2007" name="Nature">
        <title>Evolution of genes and genomes on the Drosophila phylogeny.</title>
        <authorList>
            <consortium name="Drosophila 12 Genomes Consortium"/>
            <person name="Clark A.G."/>
            <person name="Eisen M.B."/>
            <person name="Smith D.R."/>
            <person name="Bergman C.M."/>
            <person name="Oliver B."/>
            <person name="Markow T.A."/>
            <person name="Kaufman T.C."/>
            <person name="Kellis M."/>
            <person name="Gelbart W."/>
            <person name="Iyer V.N."/>
            <person name="Pollard D.A."/>
            <person name="Sackton T.B."/>
            <person name="Larracuente A.M."/>
            <person name="Singh N.D."/>
            <person name="Abad J.P."/>
            <person name="Abt D.N."/>
            <person name="Adryan B."/>
            <person name="Aguade M."/>
            <person name="Akashi H."/>
            <person name="Anderson W.W."/>
            <person name="Aquadro C.F."/>
            <person name="Ardell D.H."/>
            <person name="Arguello R."/>
            <person name="Artieri C.G."/>
            <person name="Barbash D.A."/>
            <person name="Barker D."/>
            <person name="Barsanti P."/>
            <person name="Batterham P."/>
            <person name="Batzoglou S."/>
            <person name="Begun D."/>
            <person name="Bhutkar A."/>
            <person name="Blanco E."/>
            <person name="Bosak S.A."/>
            <person name="Bradley R.K."/>
            <person name="Brand A.D."/>
            <person name="Brent M.R."/>
            <person name="Brooks A.N."/>
            <person name="Brown R.H."/>
            <person name="Butlin R.K."/>
            <person name="Caggese C."/>
            <person name="Calvi B.R."/>
            <person name="Bernardo de Carvalho A."/>
            <person name="Caspi A."/>
            <person name="Castrezana S."/>
            <person name="Celniker S.E."/>
            <person name="Chang J.L."/>
            <person name="Chapple C."/>
            <person name="Chatterji S."/>
            <person name="Chinwalla A."/>
            <person name="Civetta A."/>
            <person name="Clifton S.W."/>
            <person name="Comeron J.M."/>
            <person name="Costello J.C."/>
            <person name="Coyne J.A."/>
            <person name="Daub J."/>
            <person name="David R.G."/>
            <person name="Delcher A.L."/>
            <person name="Delehaunty K."/>
            <person name="Do C.B."/>
            <person name="Ebling H."/>
            <person name="Edwards K."/>
            <person name="Eickbush T."/>
            <person name="Evans J.D."/>
            <person name="Filipski A."/>
            <person name="Findeiss S."/>
            <person name="Freyhult E."/>
            <person name="Fulton L."/>
            <person name="Fulton R."/>
            <person name="Garcia A.C."/>
            <person name="Gardiner A."/>
            <person name="Garfield D.A."/>
            <person name="Garvin B.E."/>
            <person name="Gibson G."/>
            <person name="Gilbert D."/>
            <person name="Gnerre S."/>
            <person name="Godfrey J."/>
            <person name="Good R."/>
            <person name="Gotea V."/>
            <person name="Gravely B."/>
            <person name="Greenberg A.J."/>
            <person name="Griffiths-Jones S."/>
            <person name="Gross S."/>
            <person name="Guigo R."/>
            <person name="Gustafson E.A."/>
            <person name="Haerty W."/>
            <person name="Hahn M.W."/>
            <person name="Halligan D.L."/>
            <person name="Halpern A.L."/>
            <person name="Halter G.M."/>
            <person name="Han M.V."/>
            <person name="Heger A."/>
            <person name="Hillier L."/>
            <person name="Hinrichs A.S."/>
            <person name="Holmes I."/>
            <person name="Hoskins R.A."/>
            <person name="Hubisz M.J."/>
            <person name="Hultmark D."/>
            <person name="Huntley M.A."/>
            <person name="Jaffe D.B."/>
            <person name="Jagadeeshan S."/>
            <person name="Jeck W.R."/>
            <person name="Johnson J."/>
            <person name="Jones C.D."/>
            <person name="Jordan W.C."/>
            <person name="Karpen G.H."/>
            <person name="Kataoka E."/>
            <person name="Keightley P.D."/>
            <person name="Kheradpour P."/>
            <person name="Kirkness E.F."/>
            <person name="Koerich L.B."/>
            <person name="Kristiansen K."/>
            <person name="Kudrna D."/>
            <person name="Kulathinal R.J."/>
            <person name="Kumar S."/>
            <person name="Kwok R."/>
            <person name="Lander E."/>
            <person name="Langley C.H."/>
            <person name="Lapoint R."/>
            <person name="Lazzaro B.P."/>
            <person name="Lee S.J."/>
            <person name="Levesque L."/>
            <person name="Li R."/>
            <person name="Lin C.F."/>
            <person name="Lin M.F."/>
            <person name="Lindblad-Toh K."/>
            <person name="Llopart A."/>
            <person name="Long M."/>
            <person name="Low L."/>
            <person name="Lozovsky E."/>
            <person name="Lu J."/>
            <person name="Luo M."/>
            <person name="Machado C.A."/>
            <person name="Makalowski W."/>
            <person name="Marzo M."/>
            <person name="Matsuda M."/>
            <person name="Matzkin L."/>
            <person name="McAllister B."/>
            <person name="McBride C.S."/>
            <person name="McKernan B."/>
            <person name="McKernan K."/>
            <person name="Mendez-Lago M."/>
            <person name="Minx P."/>
            <person name="Mollenhauer M.U."/>
            <person name="Montooth K."/>
            <person name="Mount S.M."/>
            <person name="Mu X."/>
            <person name="Myers E."/>
            <person name="Negre B."/>
            <person name="Newfeld S."/>
            <person name="Nielsen R."/>
            <person name="Noor M.A."/>
            <person name="O'Grady P."/>
            <person name="Pachter L."/>
            <person name="Papaceit M."/>
            <person name="Parisi M.J."/>
            <person name="Parisi M."/>
            <person name="Parts L."/>
            <person name="Pedersen J.S."/>
            <person name="Pesole G."/>
            <person name="Phillippy A.M."/>
            <person name="Ponting C.P."/>
            <person name="Pop M."/>
            <person name="Porcelli D."/>
            <person name="Powell J.R."/>
            <person name="Prohaska S."/>
            <person name="Pruitt K."/>
            <person name="Puig M."/>
            <person name="Quesneville H."/>
            <person name="Ram K.R."/>
            <person name="Rand D."/>
            <person name="Rasmussen M.D."/>
            <person name="Reed L.K."/>
            <person name="Reenan R."/>
            <person name="Reily A."/>
            <person name="Remington K.A."/>
            <person name="Rieger T.T."/>
            <person name="Ritchie M.G."/>
            <person name="Robin C."/>
            <person name="Rogers Y.H."/>
            <person name="Rohde C."/>
            <person name="Rozas J."/>
            <person name="Rubenfield M.J."/>
            <person name="Ruiz A."/>
            <person name="Russo S."/>
            <person name="Salzberg S.L."/>
            <person name="Sanchez-Gracia A."/>
            <person name="Saranga D.J."/>
            <person name="Sato H."/>
            <person name="Schaeffer S.W."/>
            <person name="Schatz M.C."/>
            <person name="Schlenke T."/>
            <person name="Schwartz R."/>
            <person name="Segarra C."/>
            <person name="Singh R.S."/>
            <person name="Sirot L."/>
            <person name="Sirota M."/>
            <person name="Sisneros N.B."/>
            <person name="Smith C.D."/>
            <person name="Smith T.F."/>
            <person name="Spieth J."/>
            <person name="Stage D.E."/>
            <person name="Stark A."/>
            <person name="Stephan W."/>
            <person name="Strausberg R.L."/>
            <person name="Strempel S."/>
            <person name="Sturgill D."/>
            <person name="Sutton G."/>
            <person name="Sutton G.G."/>
            <person name="Tao W."/>
            <person name="Teichmann S."/>
            <person name="Tobari Y.N."/>
            <person name="Tomimura Y."/>
            <person name="Tsolas J.M."/>
            <person name="Valente V.L."/>
            <person name="Venter E."/>
            <person name="Venter J.C."/>
            <person name="Vicario S."/>
            <person name="Vieira F.G."/>
            <person name="Vilella A.J."/>
            <person name="Villasante A."/>
            <person name="Walenz B."/>
            <person name="Wang J."/>
            <person name="Wasserman M."/>
            <person name="Watts T."/>
            <person name="Wilson D."/>
            <person name="Wilson R.K."/>
            <person name="Wing R.A."/>
            <person name="Wolfner M.F."/>
            <person name="Wong A."/>
            <person name="Wong G.K."/>
            <person name="Wu C.I."/>
            <person name="Wu G."/>
            <person name="Yamamoto D."/>
            <person name="Yang H.P."/>
            <person name="Yang S.P."/>
            <person name="Yorke J.A."/>
            <person name="Yoshida K."/>
            <person name="Zdobnov E."/>
            <person name="Zhang P."/>
            <person name="Zhang Y."/>
            <person name="Zimin A.V."/>
            <person name="Baldwin J."/>
            <person name="Abdouelleil A."/>
            <person name="Abdulkadir J."/>
            <person name="Abebe A."/>
            <person name="Abera B."/>
            <person name="Abreu J."/>
            <person name="Acer S.C."/>
            <person name="Aftuck L."/>
            <person name="Alexander A."/>
            <person name="An P."/>
            <person name="Anderson E."/>
            <person name="Anderson S."/>
            <person name="Arachi H."/>
            <person name="Azer M."/>
            <person name="Bachantsang P."/>
            <person name="Barry A."/>
            <person name="Bayul T."/>
            <person name="Berlin A."/>
            <person name="Bessette D."/>
            <person name="Bloom T."/>
            <person name="Blye J."/>
            <person name="Boguslavskiy L."/>
            <person name="Bonnet C."/>
            <person name="Boukhgalter B."/>
            <person name="Bourzgui I."/>
            <person name="Brown A."/>
            <person name="Cahill P."/>
            <person name="Channer S."/>
            <person name="Cheshatsang Y."/>
            <person name="Chuda L."/>
            <person name="Citroen M."/>
            <person name="Collymore A."/>
            <person name="Cooke P."/>
            <person name="Costello M."/>
            <person name="D'Aco K."/>
            <person name="Daza R."/>
            <person name="De Haan G."/>
            <person name="DeGray S."/>
            <person name="DeMaso C."/>
            <person name="Dhargay N."/>
            <person name="Dooley K."/>
            <person name="Dooley E."/>
            <person name="Doricent M."/>
            <person name="Dorje P."/>
            <person name="Dorjee K."/>
            <person name="Dupes A."/>
            <person name="Elong R."/>
            <person name="Falk J."/>
            <person name="Farina A."/>
            <person name="Faro S."/>
            <person name="Ferguson D."/>
            <person name="Fisher S."/>
            <person name="Foley C.D."/>
            <person name="Franke A."/>
            <person name="Friedrich D."/>
            <person name="Gadbois L."/>
            <person name="Gearin G."/>
            <person name="Gearin C.R."/>
            <person name="Giannoukos G."/>
            <person name="Goode T."/>
            <person name="Graham J."/>
            <person name="Grandbois E."/>
            <person name="Grewal S."/>
            <person name="Gyaltsen K."/>
            <person name="Hafez N."/>
            <person name="Hagos B."/>
            <person name="Hall J."/>
            <person name="Henson C."/>
            <person name="Hollinger A."/>
            <person name="Honan T."/>
            <person name="Huard M.D."/>
            <person name="Hughes L."/>
            <person name="Hurhula B."/>
            <person name="Husby M.E."/>
            <person name="Kamat A."/>
            <person name="Kanga B."/>
            <person name="Kashin S."/>
            <person name="Khazanovich D."/>
            <person name="Kisner P."/>
            <person name="Lance K."/>
            <person name="Lara M."/>
            <person name="Lee W."/>
            <person name="Lennon N."/>
            <person name="Letendre F."/>
            <person name="LeVine R."/>
            <person name="Lipovsky A."/>
            <person name="Liu X."/>
            <person name="Liu J."/>
            <person name="Liu S."/>
            <person name="Lokyitsang T."/>
            <person name="Lokyitsang Y."/>
            <person name="Lubonja R."/>
            <person name="Lui A."/>
            <person name="MacDonald P."/>
            <person name="Magnisalis V."/>
            <person name="Maru K."/>
            <person name="Matthews C."/>
            <person name="McCusker W."/>
            <person name="McDonough S."/>
            <person name="Mehta T."/>
            <person name="Meldrim J."/>
            <person name="Meneus L."/>
            <person name="Mihai O."/>
            <person name="Mihalev A."/>
            <person name="Mihova T."/>
            <person name="Mittelman R."/>
            <person name="Mlenga V."/>
            <person name="Montmayeur A."/>
            <person name="Mulrain L."/>
            <person name="Navidi A."/>
            <person name="Naylor J."/>
            <person name="Negash T."/>
            <person name="Nguyen T."/>
            <person name="Nguyen N."/>
            <person name="Nicol R."/>
            <person name="Norbu C."/>
            <person name="Norbu N."/>
            <person name="Novod N."/>
            <person name="O'Neill B."/>
            <person name="Osman S."/>
            <person name="Markiewicz E."/>
            <person name="Oyono O.L."/>
            <person name="Patti C."/>
            <person name="Phunkhang P."/>
            <person name="Pierre F."/>
            <person name="Priest M."/>
            <person name="Raghuraman S."/>
            <person name="Rege F."/>
            <person name="Reyes R."/>
            <person name="Rise C."/>
            <person name="Rogov P."/>
            <person name="Ross K."/>
            <person name="Ryan E."/>
            <person name="Settipalli S."/>
            <person name="Shea T."/>
            <person name="Sherpa N."/>
            <person name="Shi L."/>
            <person name="Shih D."/>
            <person name="Sparrow T."/>
            <person name="Spaulding J."/>
            <person name="Stalker J."/>
            <person name="Stange-Thomann N."/>
            <person name="Stavropoulos S."/>
            <person name="Stone C."/>
            <person name="Strader C."/>
            <person name="Tesfaye S."/>
            <person name="Thomson T."/>
            <person name="Thoulutsang Y."/>
            <person name="Thoulutsang D."/>
            <person name="Topham K."/>
            <person name="Topping I."/>
            <person name="Tsamla T."/>
            <person name="Vassiliev H."/>
            <person name="Vo A."/>
            <person name="Wangchuk T."/>
            <person name="Wangdi T."/>
            <person name="Weiand M."/>
            <person name="Wilkinson J."/>
            <person name="Wilson A."/>
            <person name="Yadav S."/>
            <person name="Young G."/>
            <person name="Yu Q."/>
            <person name="Zembek L."/>
            <person name="Zhong D."/>
            <person name="Zimmer A."/>
            <person name="Zwirko Z."/>
            <person name="Jaffe D.B."/>
            <person name="Alvarez P."/>
            <person name="Brockman W."/>
            <person name="Butler J."/>
            <person name="Chin C."/>
            <person name="Gnerre S."/>
            <person name="Grabherr M."/>
            <person name="Kleber M."/>
            <person name="Mauceli E."/>
            <person name="MacCallum I."/>
        </authorList>
    </citation>
    <scope>NUCLEOTIDE SEQUENCE [LARGE SCALE GENOMIC DNA]</scope>
    <source>
        <strain evidence="7">Tucson 14030-0811.24</strain>
    </source>
</reference>
<dbReference type="OrthoDB" id="7880418at2759"/>
<dbReference type="FunCoup" id="B4NFP8">
    <property type="interactions" value="80"/>
</dbReference>
<dbReference type="InterPro" id="IPR029063">
    <property type="entry name" value="SAM-dependent_MTases_sf"/>
</dbReference>
<dbReference type="GO" id="GO:0035242">
    <property type="term" value="F:protein-arginine omega-N asymmetric methyltransferase activity"/>
    <property type="evidence" value="ECO:0007669"/>
    <property type="project" value="TreeGrafter"/>
</dbReference>
<dbReference type="GO" id="GO:0035241">
    <property type="term" value="F:protein-arginine omega-N monomethyltransferase activity"/>
    <property type="evidence" value="ECO:0007669"/>
    <property type="project" value="TreeGrafter"/>
</dbReference>
<name>B4NFP8_DROWI</name>
<dbReference type="PANTHER" id="PTHR11006">
    <property type="entry name" value="PROTEIN ARGININE N-METHYLTRANSFERASE"/>
    <property type="match status" value="1"/>
</dbReference>
<dbReference type="GO" id="GO:0032259">
    <property type="term" value="P:methylation"/>
    <property type="evidence" value="ECO:0007669"/>
    <property type="project" value="UniProtKB-KW"/>
</dbReference>
<dbReference type="HOGENOM" id="CLU_017375_1_2_1"/>
<protein>
    <recommendedName>
        <fullName evidence="5">Protein arginine N-methyltransferase domain-containing protein</fullName>
    </recommendedName>
</protein>
<dbReference type="PhylomeDB" id="B4NFP8"/>
<accession>B4NFP8</accession>
<dbReference type="OMA" id="RAYEWVF"/>
<dbReference type="Gene3D" id="3.40.50.150">
    <property type="entry name" value="Vaccinia Virus protein VP39"/>
    <property type="match status" value="1"/>
</dbReference>
<keyword evidence="1 4" id="KW-0489">Methyltransferase</keyword>
<dbReference type="EMBL" id="CH964251">
    <property type="protein sequence ID" value="EDW83115.1"/>
    <property type="molecule type" value="Genomic_DNA"/>
</dbReference>
<keyword evidence="7" id="KW-1185">Reference proteome</keyword>
<dbReference type="Pfam" id="PF06325">
    <property type="entry name" value="PrmA"/>
    <property type="match status" value="1"/>
</dbReference>
<dbReference type="Pfam" id="PF22528">
    <property type="entry name" value="PRMT_C"/>
    <property type="match status" value="1"/>
</dbReference>
<proteinExistence type="predicted"/>
<evidence type="ECO:0000313" key="6">
    <source>
        <dbReference type="EMBL" id="EDW83115.1"/>
    </source>
</evidence>
<evidence type="ECO:0000256" key="1">
    <source>
        <dbReference type="ARBA" id="ARBA00022603"/>
    </source>
</evidence>
<dbReference type="eggNOG" id="KOG1499">
    <property type="taxonomic scope" value="Eukaryota"/>
</dbReference>
<dbReference type="InterPro" id="IPR055135">
    <property type="entry name" value="PRMT_dom"/>
</dbReference>
<dbReference type="InParanoid" id="B4NFP8"/>
<keyword evidence="2 4" id="KW-0808">Transferase</keyword>
<dbReference type="PANTHER" id="PTHR11006:SF124">
    <property type="entry name" value="ARGININE METHYLTRANSFERASE 1-RELATED"/>
    <property type="match status" value="1"/>
</dbReference>
<dbReference type="SUPFAM" id="SSF53335">
    <property type="entry name" value="S-adenosyl-L-methionine-dependent methyltransferases"/>
    <property type="match status" value="1"/>
</dbReference>
<dbReference type="STRING" id="7260.B4NFP8"/>
<dbReference type="GO" id="GO:0005634">
    <property type="term" value="C:nucleus"/>
    <property type="evidence" value="ECO:0007669"/>
    <property type="project" value="TreeGrafter"/>
</dbReference>
<evidence type="ECO:0000256" key="2">
    <source>
        <dbReference type="ARBA" id="ARBA00022679"/>
    </source>
</evidence>
<dbReference type="Proteomes" id="UP000007798">
    <property type="component" value="Unassembled WGS sequence"/>
</dbReference>
<evidence type="ECO:0000313" key="7">
    <source>
        <dbReference type="Proteomes" id="UP000007798"/>
    </source>
</evidence>
<dbReference type="AlphaFoldDB" id="B4NFP8"/>
<dbReference type="GO" id="GO:0042054">
    <property type="term" value="F:histone methyltransferase activity"/>
    <property type="evidence" value="ECO:0007669"/>
    <property type="project" value="TreeGrafter"/>
</dbReference>
<dbReference type="PROSITE" id="PS51678">
    <property type="entry name" value="SAM_MT_PRMT"/>
    <property type="match status" value="1"/>
</dbReference>
<dbReference type="CDD" id="cd02440">
    <property type="entry name" value="AdoMet_MTases"/>
    <property type="match status" value="1"/>
</dbReference>
<dbReference type="InterPro" id="IPR025799">
    <property type="entry name" value="Arg_MeTrfase"/>
</dbReference>
<keyword evidence="3 4" id="KW-0949">S-adenosyl-L-methionine</keyword>
<dbReference type="Gene3D" id="2.70.160.11">
    <property type="entry name" value="Hnrnp arginine n-methyltransferase1"/>
    <property type="match status" value="1"/>
</dbReference>
<evidence type="ECO:0000256" key="3">
    <source>
        <dbReference type="ARBA" id="ARBA00022691"/>
    </source>
</evidence>
<feature type="domain" description="Protein arginine N-methyltransferase" evidence="5">
    <location>
        <begin position="166"/>
        <end position="282"/>
    </location>
</feature>
<gene>
    <name evidence="6" type="primary">Dwil\GK22484</name>
    <name evidence="6" type="ORF">Dwil_GK22484</name>
</gene>
<sequence>MNLSHAMLNDPISCNAYYELFQTHDDLFKDKIVLDVGCRSGMLSLMAVEVGAIKVIATGNMESADFVEKALSGSEKEDIFESINGSIEQIRLPYGLKKVDIIVSEWMGHAIFTESLYRDVIYARDKWLVKGGLIIPNVATLFMAGISKHVPENFQEDEIDSEDEILLEDYVRPDQLMTHRFRLKITNLSVANKEDEYFQGPFGMNALRDGEIEGFVLHFDVAVAHDKISMPLFSIGPRAPKTYLKQTVIYLEDNLMVQKHEMIEGYIGMFANKSAVRGVEFILGMKTIYESSSEMSE</sequence>
<evidence type="ECO:0000256" key="4">
    <source>
        <dbReference type="PROSITE-ProRule" id="PRU01015"/>
    </source>
</evidence>
<organism evidence="6 7">
    <name type="scientific">Drosophila willistoni</name>
    <name type="common">Fruit fly</name>
    <dbReference type="NCBI Taxonomy" id="7260"/>
    <lineage>
        <taxon>Eukaryota</taxon>
        <taxon>Metazoa</taxon>
        <taxon>Ecdysozoa</taxon>
        <taxon>Arthropoda</taxon>
        <taxon>Hexapoda</taxon>
        <taxon>Insecta</taxon>
        <taxon>Pterygota</taxon>
        <taxon>Neoptera</taxon>
        <taxon>Endopterygota</taxon>
        <taxon>Diptera</taxon>
        <taxon>Brachycera</taxon>
        <taxon>Muscomorpha</taxon>
        <taxon>Ephydroidea</taxon>
        <taxon>Drosophilidae</taxon>
        <taxon>Drosophila</taxon>
        <taxon>Sophophora</taxon>
    </lineage>
</organism>